<name>A0ABS3VLA4_MICEH</name>
<dbReference type="Pfam" id="PF11750">
    <property type="entry name" value="DUF3307"/>
    <property type="match status" value="1"/>
</dbReference>
<dbReference type="InterPro" id="IPR021737">
    <property type="entry name" value="Phage_phiKZ_Orf197"/>
</dbReference>
<evidence type="ECO:0000313" key="1">
    <source>
        <dbReference type="EMBL" id="MBO4205282.1"/>
    </source>
</evidence>
<sequence>MFASTDLVAAFAAVFIALYAAHQVGDHWIQTQHQATCKGAPGRRGRVACAAHVVTYTATAVVALAVTAVTLGLALDPGQTVAGLAVSGVSHYVIDRRRPLRRLADWLGKDPAWLERGGGLYALDQSAHVGFLFAAALVVTA</sequence>
<gene>
    <name evidence="1" type="ORF">GSF22_04545</name>
</gene>
<accession>A0ABS3VLA4</accession>
<dbReference type="Proteomes" id="UP000823521">
    <property type="component" value="Unassembled WGS sequence"/>
</dbReference>
<organism evidence="1 2">
    <name type="scientific">Micromonospora echinofusca</name>
    <dbReference type="NCBI Taxonomy" id="47858"/>
    <lineage>
        <taxon>Bacteria</taxon>
        <taxon>Bacillati</taxon>
        <taxon>Actinomycetota</taxon>
        <taxon>Actinomycetes</taxon>
        <taxon>Micromonosporales</taxon>
        <taxon>Micromonosporaceae</taxon>
        <taxon>Micromonospora</taxon>
    </lineage>
</organism>
<keyword evidence="2" id="KW-1185">Reference proteome</keyword>
<comment type="caution">
    <text evidence="1">The sequence shown here is derived from an EMBL/GenBank/DDBJ whole genome shotgun (WGS) entry which is preliminary data.</text>
</comment>
<dbReference type="RefSeq" id="WP_208811468.1">
    <property type="nucleotide sequence ID" value="NZ_WVUH01000020.1"/>
</dbReference>
<protein>
    <submittedName>
        <fullName evidence="1">DUF3307 domain-containing protein</fullName>
    </submittedName>
</protein>
<evidence type="ECO:0000313" key="2">
    <source>
        <dbReference type="Proteomes" id="UP000823521"/>
    </source>
</evidence>
<reference evidence="1 2" key="1">
    <citation type="submission" date="2019-12" db="EMBL/GenBank/DDBJ databases">
        <title>Whole genome sequencing of endophytic Actinobacterium Micromonospora sp. MPMI6T.</title>
        <authorList>
            <person name="Evv R."/>
            <person name="Podile A.R."/>
        </authorList>
    </citation>
    <scope>NUCLEOTIDE SEQUENCE [LARGE SCALE GENOMIC DNA]</scope>
    <source>
        <strain evidence="1 2">MPMI6</strain>
    </source>
</reference>
<dbReference type="EMBL" id="WVUH01000020">
    <property type="protein sequence ID" value="MBO4205282.1"/>
    <property type="molecule type" value="Genomic_DNA"/>
</dbReference>
<proteinExistence type="predicted"/>